<dbReference type="SMART" id="SM00409">
    <property type="entry name" value="IG"/>
    <property type="match status" value="1"/>
</dbReference>
<feature type="chain" id="PRO_5034555938" description="Ig-like domain-containing protein" evidence="1">
    <location>
        <begin position="28"/>
        <end position="131"/>
    </location>
</feature>
<organism evidence="3 4">
    <name type="scientific">Cyprinus carpio</name>
    <name type="common">Common carp</name>
    <dbReference type="NCBI Taxonomy" id="7962"/>
    <lineage>
        <taxon>Eukaryota</taxon>
        <taxon>Metazoa</taxon>
        <taxon>Chordata</taxon>
        <taxon>Craniata</taxon>
        <taxon>Vertebrata</taxon>
        <taxon>Euteleostomi</taxon>
        <taxon>Actinopterygii</taxon>
        <taxon>Neopterygii</taxon>
        <taxon>Teleostei</taxon>
        <taxon>Ostariophysi</taxon>
        <taxon>Cypriniformes</taxon>
        <taxon>Cyprinidae</taxon>
        <taxon>Cyprininae</taxon>
        <taxon>Cyprinus</taxon>
    </lineage>
</organism>
<dbReference type="InterPro" id="IPR013783">
    <property type="entry name" value="Ig-like_fold"/>
</dbReference>
<proteinExistence type="predicted"/>
<keyword evidence="1" id="KW-0732">Signal</keyword>
<dbReference type="InterPro" id="IPR003599">
    <property type="entry name" value="Ig_sub"/>
</dbReference>
<dbReference type="AlphaFoldDB" id="A0A8C2BUA0"/>
<feature type="signal peptide" evidence="1">
    <location>
        <begin position="1"/>
        <end position="27"/>
    </location>
</feature>
<evidence type="ECO:0000256" key="1">
    <source>
        <dbReference type="SAM" id="SignalP"/>
    </source>
</evidence>
<dbReference type="InterPro" id="IPR013106">
    <property type="entry name" value="Ig_V-set"/>
</dbReference>
<protein>
    <recommendedName>
        <fullName evidence="2">Ig-like domain-containing protein</fullName>
    </recommendedName>
</protein>
<reference evidence="3" key="1">
    <citation type="submission" date="2025-08" db="UniProtKB">
        <authorList>
            <consortium name="Ensembl"/>
        </authorList>
    </citation>
    <scope>IDENTIFICATION</scope>
</reference>
<accession>A0A8C2BUA0</accession>
<evidence type="ECO:0000313" key="4">
    <source>
        <dbReference type="Proteomes" id="UP000694701"/>
    </source>
</evidence>
<dbReference type="PROSITE" id="PS50835">
    <property type="entry name" value="IG_LIKE"/>
    <property type="match status" value="1"/>
</dbReference>
<name>A0A8C2BUA0_CYPCA</name>
<evidence type="ECO:0000259" key="2">
    <source>
        <dbReference type="PROSITE" id="PS50835"/>
    </source>
</evidence>
<dbReference type="Pfam" id="PF07686">
    <property type="entry name" value="V-set"/>
    <property type="match status" value="1"/>
</dbReference>
<dbReference type="Gene3D" id="2.60.40.10">
    <property type="entry name" value="Immunoglobulins"/>
    <property type="match status" value="2"/>
</dbReference>
<dbReference type="InterPro" id="IPR036179">
    <property type="entry name" value="Ig-like_dom_sf"/>
</dbReference>
<feature type="domain" description="Ig-like" evidence="2">
    <location>
        <begin position="22"/>
        <end position="115"/>
    </location>
</feature>
<dbReference type="SMART" id="SM00406">
    <property type="entry name" value="IGv"/>
    <property type="match status" value="1"/>
</dbReference>
<sequence length="131" mass="14568">MTADLTANMTLFSFIIWTLYSMQVVTQSEVKSVQPGQTISMDCKADTVVFKNEQGAVSKGRYFVSWYSQKFSGSGQGNGLDFSLTISDAQLEDAGDYYCMSIHKISDNWESVECSLLHTQNSDDQCVFSPV</sequence>
<dbReference type="SUPFAM" id="SSF48726">
    <property type="entry name" value="Immunoglobulin"/>
    <property type="match status" value="1"/>
</dbReference>
<dbReference type="Proteomes" id="UP000694701">
    <property type="component" value="Unplaced"/>
</dbReference>
<evidence type="ECO:0000313" key="3">
    <source>
        <dbReference type="Ensembl" id="ENSCCRP00020002548.1"/>
    </source>
</evidence>
<dbReference type="Ensembl" id="ENSCCRT00020002980.1">
    <property type="protein sequence ID" value="ENSCCRP00020002548.1"/>
    <property type="gene ID" value="ENSCCRG00020001540.1"/>
</dbReference>
<dbReference type="InterPro" id="IPR007110">
    <property type="entry name" value="Ig-like_dom"/>
</dbReference>
<dbReference type="PANTHER" id="PTHR23267">
    <property type="entry name" value="IMMUNOGLOBULIN LIGHT CHAIN"/>
    <property type="match status" value="1"/>
</dbReference>
<dbReference type="InterPro" id="IPR050150">
    <property type="entry name" value="IgV_Light_Chain"/>
</dbReference>